<gene>
    <name evidence="3" type="ORF">QNI16_32110</name>
</gene>
<dbReference type="Pfam" id="PF02321">
    <property type="entry name" value="OEP"/>
    <property type="match status" value="2"/>
</dbReference>
<comment type="subcellular location">
    <subcellularLocation>
        <location evidence="2">Cell membrane</location>
        <topology evidence="2">Lipid-anchor</topology>
    </subcellularLocation>
</comment>
<dbReference type="InterPro" id="IPR003423">
    <property type="entry name" value="OMP_efflux"/>
</dbReference>
<comment type="similarity">
    <text evidence="1 2">Belongs to the outer membrane factor (OMF) (TC 1.B.17) family.</text>
</comment>
<keyword evidence="2" id="KW-0732">Signal</keyword>
<dbReference type="RefSeq" id="WP_313987402.1">
    <property type="nucleotide sequence ID" value="NZ_JASJOS010000018.1"/>
</dbReference>
<evidence type="ECO:0000313" key="4">
    <source>
        <dbReference type="Proteomes" id="UP001241110"/>
    </source>
</evidence>
<reference evidence="3" key="1">
    <citation type="submission" date="2023-05" db="EMBL/GenBank/DDBJ databases">
        <authorList>
            <person name="Zhang X."/>
        </authorList>
    </citation>
    <scope>NUCLEOTIDE SEQUENCE</scope>
    <source>
        <strain evidence="3">YF14B1</strain>
    </source>
</reference>
<evidence type="ECO:0000256" key="2">
    <source>
        <dbReference type="RuleBase" id="RU362097"/>
    </source>
</evidence>
<dbReference type="InterPro" id="IPR010131">
    <property type="entry name" value="MdtP/NodT-like"/>
</dbReference>
<feature type="signal peptide" evidence="2">
    <location>
        <begin position="1"/>
        <end position="22"/>
    </location>
</feature>
<keyword evidence="2" id="KW-1134">Transmembrane beta strand</keyword>
<protein>
    <submittedName>
        <fullName evidence="3">Efflux transporter outer membrane subunit</fullName>
    </submittedName>
</protein>
<keyword evidence="2" id="KW-0812">Transmembrane</keyword>
<accession>A0AAE3QXE1</accession>
<dbReference type="EMBL" id="JASJOS010000018">
    <property type="protein sequence ID" value="MDJ1485188.1"/>
    <property type="molecule type" value="Genomic_DNA"/>
</dbReference>
<evidence type="ECO:0000256" key="1">
    <source>
        <dbReference type="ARBA" id="ARBA00007613"/>
    </source>
</evidence>
<keyword evidence="2" id="KW-0472">Membrane</keyword>
<dbReference type="SUPFAM" id="SSF56954">
    <property type="entry name" value="Outer membrane efflux proteins (OEP)"/>
    <property type="match status" value="1"/>
</dbReference>
<keyword evidence="2" id="KW-0449">Lipoprotein</keyword>
<comment type="caution">
    <text evidence="3">The sequence shown here is derived from an EMBL/GenBank/DDBJ whole genome shotgun (WGS) entry which is preliminary data.</text>
</comment>
<dbReference type="PANTHER" id="PTHR30203">
    <property type="entry name" value="OUTER MEMBRANE CATION EFFLUX PROTEIN"/>
    <property type="match status" value="1"/>
</dbReference>
<dbReference type="Gene3D" id="2.20.200.10">
    <property type="entry name" value="Outer membrane efflux proteins (OEP)"/>
    <property type="match status" value="1"/>
</dbReference>
<dbReference type="Gene3D" id="1.20.1600.10">
    <property type="entry name" value="Outer membrane efflux proteins (OEP)"/>
    <property type="match status" value="1"/>
</dbReference>
<name>A0AAE3QXE1_9BACT</name>
<dbReference type="NCBIfam" id="TIGR01845">
    <property type="entry name" value="outer_NodT"/>
    <property type="match status" value="1"/>
</dbReference>
<dbReference type="PANTHER" id="PTHR30203:SF30">
    <property type="entry name" value="OUTER MEMBRANE PROTEIN-RELATED"/>
    <property type="match status" value="1"/>
</dbReference>
<dbReference type="GO" id="GO:0015562">
    <property type="term" value="F:efflux transmembrane transporter activity"/>
    <property type="evidence" value="ECO:0007669"/>
    <property type="project" value="InterPro"/>
</dbReference>
<sequence length="465" mass="52166">MKVFTNYLTGLVALIISLSGMAQSTTAVTESDKIQPSTQQKDPVPATNQWWQLFQDPLLDSLIQVGIANNLEIKSVMNRLEESRTRIKLAESYRVPSVRFDPYASTQNLAPNRPLALQVQDQQVKRFIMNTFQLPIDVSYEVDIWQRYRKQVQVNQMLSQATEAERQAVQLTVTTEIARSYLLLQTTDTEKRVLEQGLRLRDSTLQVVKARYKAGLTTEMDVQRAQTEVATIQIQLQSIQRTRSELELSLAVLTGAEPTQLSIPEKTLAELLPVVPAASASELPLHRPDLIQSAYMTTIAEEQVRINKAALRPRLNLIGSAGLTSRKVDMLLSSNSATYMVGGSIVIPIYEGNRNRNNVVLAQQQVQTATSMYQQRVLTAKKEVETALVNLQILTQQNVSQQQAVESALRTRRYSRELYVKGLTTFLDVVDSERTALDLQRQAVNLHGQQALYTVALIKALGGSW</sequence>
<proteinExistence type="inferred from homology"/>
<dbReference type="GO" id="GO:0005886">
    <property type="term" value="C:plasma membrane"/>
    <property type="evidence" value="ECO:0007669"/>
    <property type="project" value="UniProtKB-SubCell"/>
</dbReference>
<evidence type="ECO:0000313" key="3">
    <source>
        <dbReference type="EMBL" id="MDJ1485188.1"/>
    </source>
</evidence>
<dbReference type="AlphaFoldDB" id="A0AAE3QXE1"/>
<keyword evidence="2" id="KW-0564">Palmitate</keyword>
<organism evidence="3 4">
    <name type="scientific">Xanthocytophaga flava</name>
    <dbReference type="NCBI Taxonomy" id="3048013"/>
    <lineage>
        <taxon>Bacteria</taxon>
        <taxon>Pseudomonadati</taxon>
        <taxon>Bacteroidota</taxon>
        <taxon>Cytophagia</taxon>
        <taxon>Cytophagales</taxon>
        <taxon>Rhodocytophagaceae</taxon>
        <taxon>Xanthocytophaga</taxon>
    </lineage>
</organism>
<feature type="chain" id="PRO_5041779491" evidence="2">
    <location>
        <begin position="23"/>
        <end position="465"/>
    </location>
</feature>
<dbReference type="Proteomes" id="UP001241110">
    <property type="component" value="Unassembled WGS sequence"/>
</dbReference>